<sequence length="95" mass="10027">MLEGPQDWEDWYEIVHTAPALLREPPGPLSTDITQGEDSSGLSVVIIISSQSPTSSGKGKDRAGKARIVRLLIGCKGKKTEGNKVGDSGGFGIPH</sequence>
<dbReference type="Proteomes" id="UP000606974">
    <property type="component" value="Unassembled WGS sequence"/>
</dbReference>
<name>A0A8H7AE24_9EURO</name>
<evidence type="ECO:0000313" key="1">
    <source>
        <dbReference type="EMBL" id="KAF7507393.1"/>
    </source>
</evidence>
<accession>A0A8H7AE24</accession>
<protein>
    <submittedName>
        <fullName evidence="1">Uncharacterized protein</fullName>
    </submittedName>
</protein>
<organism evidence="1 2">
    <name type="scientific">Endocarpon pusillum</name>
    <dbReference type="NCBI Taxonomy" id="364733"/>
    <lineage>
        <taxon>Eukaryota</taxon>
        <taxon>Fungi</taxon>
        <taxon>Dikarya</taxon>
        <taxon>Ascomycota</taxon>
        <taxon>Pezizomycotina</taxon>
        <taxon>Eurotiomycetes</taxon>
        <taxon>Chaetothyriomycetidae</taxon>
        <taxon>Verrucariales</taxon>
        <taxon>Verrucariaceae</taxon>
        <taxon>Endocarpon</taxon>
    </lineage>
</organism>
<comment type="caution">
    <text evidence="1">The sequence shown here is derived from an EMBL/GenBank/DDBJ whole genome shotgun (WGS) entry which is preliminary data.</text>
</comment>
<reference evidence="1" key="1">
    <citation type="submission" date="2020-02" db="EMBL/GenBank/DDBJ databases">
        <authorList>
            <person name="Palmer J.M."/>
        </authorList>
    </citation>
    <scope>NUCLEOTIDE SEQUENCE</scope>
    <source>
        <strain evidence="1">EPUS1.4</strain>
        <tissue evidence="1">Thallus</tissue>
    </source>
</reference>
<keyword evidence="2" id="KW-1185">Reference proteome</keyword>
<dbReference type="AlphaFoldDB" id="A0A8H7AE24"/>
<gene>
    <name evidence="1" type="ORF">GJ744_010452</name>
</gene>
<evidence type="ECO:0000313" key="2">
    <source>
        <dbReference type="Proteomes" id="UP000606974"/>
    </source>
</evidence>
<proteinExistence type="predicted"/>
<dbReference type="EMBL" id="JAACFV010000069">
    <property type="protein sequence ID" value="KAF7507393.1"/>
    <property type="molecule type" value="Genomic_DNA"/>
</dbReference>